<evidence type="ECO:0000313" key="4">
    <source>
        <dbReference type="Proteomes" id="UP000282551"/>
    </source>
</evidence>
<proteinExistence type="predicted"/>
<dbReference type="EMBL" id="LR134355">
    <property type="protein sequence ID" value="VEG48538.1"/>
    <property type="molecule type" value="Genomic_DNA"/>
</dbReference>
<dbReference type="Pfam" id="PF03583">
    <property type="entry name" value="LIP"/>
    <property type="match status" value="1"/>
</dbReference>
<keyword evidence="4" id="KW-1185">Reference proteome</keyword>
<accession>A0A448I7S9</accession>
<dbReference type="Pfam" id="PF00326">
    <property type="entry name" value="Peptidase_S9"/>
    <property type="match status" value="1"/>
</dbReference>
<reference evidence="3 4" key="1">
    <citation type="submission" date="2018-12" db="EMBL/GenBank/DDBJ databases">
        <authorList>
            <consortium name="Pathogen Informatics"/>
        </authorList>
    </citation>
    <scope>NUCLEOTIDE SEQUENCE [LARGE SCALE GENOMIC DNA]</scope>
    <source>
        <strain evidence="3 4">NCTC10485</strain>
    </source>
</reference>
<dbReference type="InterPro" id="IPR005152">
    <property type="entry name" value="Lipase_secreted"/>
</dbReference>
<evidence type="ECO:0000256" key="1">
    <source>
        <dbReference type="SAM" id="SignalP"/>
    </source>
</evidence>
<dbReference type="GO" id="GO:0008236">
    <property type="term" value="F:serine-type peptidase activity"/>
    <property type="evidence" value="ECO:0007669"/>
    <property type="project" value="InterPro"/>
</dbReference>
<dbReference type="InterPro" id="IPR001375">
    <property type="entry name" value="Peptidase_S9_cat"/>
</dbReference>
<dbReference type="PANTHER" id="PTHR34853">
    <property type="match status" value="1"/>
</dbReference>
<protein>
    <submittedName>
        <fullName evidence="3">Secretory lipase</fullName>
    </submittedName>
</protein>
<feature type="signal peptide" evidence="1">
    <location>
        <begin position="1"/>
        <end position="26"/>
    </location>
</feature>
<feature type="domain" description="Peptidase S9 prolyl oligopeptidase catalytic" evidence="2">
    <location>
        <begin position="328"/>
        <end position="375"/>
    </location>
</feature>
<gene>
    <name evidence="3" type="ORF">NCTC10485_02836</name>
</gene>
<dbReference type="Gene3D" id="3.40.50.1820">
    <property type="entry name" value="alpha/beta hydrolase"/>
    <property type="match status" value="2"/>
</dbReference>
<keyword evidence="1" id="KW-0732">Signal</keyword>
<dbReference type="RefSeq" id="WP_179967205.1">
    <property type="nucleotide sequence ID" value="NZ_AP022604.1"/>
</dbReference>
<organism evidence="3 4">
    <name type="scientific">Mycolicibacterium chitae</name>
    <name type="common">Mycobacterium chitae</name>
    <dbReference type="NCBI Taxonomy" id="1792"/>
    <lineage>
        <taxon>Bacteria</taxon>
        <taxon>Bacillati</taxon>
        <taxon>Actinomycetota</taxon>
        <taxon>Actinomycetes</taxon>
        <taxon>Mycobacteriales</taxon>
        <taxon>Mycobacteriaceae</taxon>
        <taxon>Mycolicibacterium</taxon>
    </lineage>
</organism>
<dbReference type="GO" id="GO:0004806">
    <property type="term" value="F:triacylglycerol lipase activity"/>
    <property type="evidence" value="ECO:0007669"/>
    <property type="project" value="InterPro"/>
</dbReference>
<dbReference type="GO" id="GO:0016042">
    <property type="term" value="P:lipid catabolic process"/>
    <property type="evidence" value="ECO:0007669"/>
    <property type="project" value="InterPro"/>
</dbReference>
<feature type="chain" id="PRO_5019430352" evidence="1">
    <location>
        <begin position="27"/>
        <end position="393"/>
    </location>
</feature>
<dbReference type="GO" id="GO:0006508">
    <property type="term" value="P:proteolysis"/>
    <property type="evidence" value="ECO:0007669"/>
    <property type="project" value="InterPro"/>
</dbReference>
<dbReference type="AlphaFoldDB" id="A0A448I7S9"/>
<dbReference type="Proteomes" id="UP000282551">
    <property type="component" value="Chromosome"/>
</dbReference>
<name>A0A448I7S9_MYCCI</name>
<dbReference type="PANTHER" id="PTHR34853:SF1">
    <property type="entry name" value="LIPASE 5"/>
    <property type="match status" value="1"/>
</dbReference>
<evidence type="ECO:0000313" key="3">
    <source>
        <dbReference type="EMBL" id="VEG48538.1"/>
    </source>
</evidence>
<evidence type="ECO:0000259" key="2">
    <source>
        <dbReference type="Pfam" id="PF00326"/>
    </source>
</evidence>
<dbReference type="SUPFAM" id="SSF53474">
    <property type="entry name" value="alpha/beta-Hydrolases"/>
    <property type="match status" value="1"/>
</dbReference>
<sequence length="393" mass="40985">MFVTRLLGAVLLCVAALVVTPAVAGAATPNWSGLDARHYDGPIPAPGELIRAVPLDPALSITGAGSAYRILYSTTDQHDRPAVGTAAVFVPKGVAPQGGWPVIAWAHGTVGLGDDCTPSAKPRSDRDDEYLSHWLDQGYVVVGADYAGLGTPGLMSYLNGITTAHGIVDSVLAAHHLDLPLSPRWAVVGQSQGGGAAIDTARWATEFSVGSGLDYRGVVATGTPANVVSLVQRAGPDMQVPDLAPIANAYTAYIVAALREAGPELDLDAVLTPAGRAAADQAETLCTHDLADALADMTIPGFFTAPVASIPGFDAFVQRYMGTPQDGFDRPIFLGVGLQDRDVPPELTLKFHDTLVANGQDVTLKVYPDDDHSSAVLASMADSTPWLRGQFAD</sequence>
<dbReference type="InterPro" id="IPR029058">
    <property type="entry name" value="AB_hydrolase_fold"/>
</dbReference>
<dbReference type="PIRSF" id="PIRSF029171">
    <property type="entry name" value="Esterase_LipA"/>
    <property type="match status" value="1"/>
</dbReference>